<reference evidence="1" key="1">
    <citation type="submission" date="2022-05" db="EMBL/GenBank/DDBJ databases">
        <authorList>
            <person name="Friedrich I."/>
            <person name="Poehlein A."/>
            <person name="Schneider D."/>
            <person name="Hertel R."/>
            <person name="Daniel R."/>
        </authorList>
    </citation>
    <scope>NUCLEOTIDE SEQUENCE</scope>
</reference>
<proteinExistence type="predicted"/>
<protein>
    <submittedName>
        <fullName evidence="1">Uncharacterized protein</fullName>
    </submittedName>
</protein>
<accession>A0A9E7MQC7</accession>
<keyword evidence="2" id="KW-1185">Reference proteome</keyword>
<sequence>MLEVPLHNRYIDNPTGAQAMTRKQTTFAGTLSTHIEDGAIFTIGDCCVCLRLSERETYSNLKEFADDGALVPQFTDMLDAALAFAKASKPAAAFNPTLVAHAFLCQLRDDIGEADFMEVVRKEKEAPVSGVCYSHDYCDANMTMDAAMASVGIVALPDDEDGMPDGVVALWNAAWGHAKRRMAAMPI</sequence>
<dbReference type="EMBL" id="ON529854">
    <property type="protein sequence ID" value="USN14474.1"/>
    <property type="molecule type" value="Genomic_DNA"/>
</dbReference>
<evidence type="ECO:0000313" key="1">
    <source>
        <dbReference type="EMBL" id="USN14474.1"/>
    </source>
</evidence>
<dbReference type="Proteomes" id="UP001057102">
    <property type="component" value="Segment"/>
</dbReference>
<organism evidence="1 2">
    <name type="scientific">Janthinobacterium phage vB_JliS-Donnerlittchen</name>
    <dbReference type="NCBI Taxonomy" id="2948610"/>
    <lineage>
        <taxon>Viruses</taxon>
        <taxon>Duplodnaviria</taxon>
        <taxon>Heunggongvirae</taxon>
        <taxon>Uroviricota</taxon>
        <taxon>Caudoviricetes</taxon>
        <taxon>Mesyanzhinovviridae</taxon>
        <taxon>Bradleyvirinae</taxon>
        <taxon>Donnerlittchenvirus</taxon>
        <taxon>Donnerlittchenvirus donnerlittchenvirus</taxon>
    </lineage>
</organism>
<evidence type="ECO:0000313" key="2">
    <source>
        <dbReference type="Proteomes" id="UP001057102"/>
    </source>
</evidence>
<gene>
    <name evidence="1" type="ORF">DONNERLITTCHEN_00740</name>
</gene>
<name>A0A9E7MQC7_9CAUD</name>